<dbReference type="OrthoDB" id="1363973at2"/>
<proteinExistence type="predicted"/>
<sequence length="192" mass="21533">MKKIVLLLIVLSVSLTYGQKKKKKVTEAKAPAGALAKTGDASVVFDKKKDLFLVVAKDSMLLTKSRSDFNPTNMKIAPVKVKANTFYCVTWNETQKSDTKLKKEVATVTESQIWNPMTKTLMIGNTQKAVDVTEIEFLDRLKTASQTVYKKRSEGYLFSLLPNGDFSLSNKSATTKYAYNEKSARYEPVKKK</sequence>
<evidence type="ECO:0000313" key="2">
    <source>
        <dbReference type="Proteomes" id="UP000290283"/>
    </source>
</evidence>
<keyword evidence="2" id="KW-1185">Reference proteome</keyword>
<comment type="caution">
    <text evidence="1">The sequence shown here is derived from an EMBL/GenBank/DDBJ whole genome shotgun (WGS) entry which is preliminary data.</text>
</comment>
<name>A0A4V1N1R0_9FLAO</name>
<accession>A0A4V1N1R0</accession>
<organism evidence="1 2">
    <name type="scientific">Flavobacterium amnicola</name>
    <dbReference type="NCBI Taxonomy" id="2506422"/>
    <lineage>
        <taxon>Bacteria</taxon>
        <taxon>Pseudomonadati</taxon>
        <taxon>Bacteroidota</taxon>
        <taxon>Flavobacteriia</taxon>
        <taxon>Flavobacteriales</taxon>
        <taxon>Flavobacteriaceae</taxon>
        <taxon>Flavobacterium</taxon>
    </lineage>
</organism>
<evidence type="ECO:0000313" key="1">
    <source>
        <dbReference type="EMBL" id="RXR17320.1"/>
    </source>
</evidence>
<dbReference type="RefSeq" id="WP_129436438.1">
    <property type="nucleotide sequence ID" value="NZ_SBKO01000005.1"/>
</dbReference>
<dbReference type="Proteomes" id="UP000290283">
    <property type="component" value="Unassembled WGS sequence"/>
</dbReference>
<dbReference type="EMBL" id="SBKO01000005">
    <property type="protein sequence ID" value="RXR17320.1"/>
    <property type="molecule type" value="Genomic_DNA"/>
</dbReference>
<protein>
    <submittedName>
        <fullName evidence="1">Uncharacterized protein</fullName>
    </submittedName>
</protein>
<dbReference type="AlphaFoldDB" id="A0A4V1N1R0"/>
<reference evidence="2" key="1">
    <citation type="submission" date="2019-01" db="EMBL/GenBank/DDBJ databases">
        <title>Cytophagaceae bacterium strain CAR-16.</title>
        <authorList>
            <person name="Chen W.-M."/>
        </authorList>
    </citation>
    <scope>NUCLEOTIDE SEQUENCE [LARGE SCALE GENOMIC DNA]</scope>
    <source>
        <strain evidence="2">LLJ-11</strain>
    </source>
</reference>
<gene>
    <name evidence="1" type="ORF">EQG63_11050</name>
</gene>